<dbReference type="GO" id="GO:0003677">
    <property type="term" value="F:DNA binding"/>
    <property type="evidence" value="ECO:0007669"/>
    <property type="project" value="InterPro"/>
</dbReference>
<evidence type="ECO:0000259" key="8">
    <source>
        <dbReference type="SMART" id="SM00662"/>
    </source>
</evidence>
<dbReference type="SMART" id="SM00662">
    <property type="entry name" value="RPOLD"/>
    <property type="match status" value="1"/>
</dbReference>
<sequence>MEINSKCKCVDLDLLNPNEFYGHFVFTALEKSEGTTLGNVLRRTLLSNLYGFRIVGVRIPGIKSEFASLEGVREDLFEIMLNLKELVILNYNIMDPTCYGRLKAYGPAIITAASLELPNNVKILNPSNHLLTICDKSLVELEIKIEAGKSYVLAKDQKLEGASDFIPIDSSFAPISKVNWYLKSLPHYIEKNNEELHLEIYTNGTLLPHQALLQARIVIGYMLSTIKIMEFPCFESYQKRKIDKQNLTNSQISTEESNYNYKDNGIVKYSSIKNNMSLDHINETIKNTNKLEKSSLYSLGLSTRIIKALKKVNINFTRDLIQYPLSDLIGIPGLGIKSVEEIKEKLNQFYQLSKNE</sequence>
<dbReference type="Gene3D" id="1.10.150.20">
    <property type="entry name" value="5' to 3' exonuclease, C-terminal subdomain"/>
    <property type="match status" value="1"/>
</dbReference>
<evidence type="ECO:0000256" key="5">
    <source>
        <dbReference type="ARBA" id="ARBA00022695"/>
    </source>
</evidence>
<keyword evidence="4" id="KW-0808">Transferase</keyword>
<keyword evidence="6" id="KW-0804">Transcription</keyword>
<dbReference type="EC" id="2.7.7.6" evidence="2"/>
<keyword evidence="9" id="KW-0934">Plastid</keyword>
<dbReference type="GeneID" id="26830994"/>
<name>A0A109QR39_9PHAE</name>
<dbReference type="RefSeq" id="YP_009227422.1">
    <property type="nucleotide sequence ID" value="NC_029134.1"/>
</dbReference>
<dbReference type="Gene3D" id="3.30.1360.10">
    <property type="entry name" value="RNA polymerase, RBP11-like subunit"/>
    <property type="match status" value="1"/>
</dbReference>
<evidence type="ECO:0000256" key="1">
    <source>
        <dbReference type="ARBA" id="ARBA00007123"/>
    </source>
</evidence>
<dbReference type="SUPFAM" id="SSF55257">
    <property type="entry name" value="RBP11-like subunits of RNA polymerase"/>
    <property type="match status" value="1"/>
</dbReference>
<evidence type="ECO:0000256" key="3">
    <source>
        <dbReference type="ARBA" id="ARBA00022478"/>
    </source>
</evidence>
<dbReference type="CDD" id="cd06928">
    <property type="entry name" value="RNAP_alpha_NTD"/>
    <property type="match status" value="1"/>
</dbReference>
<feature type="domain" description="DNA-directed RNA polymerase RpoA/D/Rpb3-type" evidence="8">
    <location>
        <begin position="21"/>
        <end position="229"/>
    </location>
</feature>
<dbReference type="GO" id="GO:0006351">
    <property type="term" value="P:DNA-templated transcription"/>
    <property type="evidence" value="ECO:0007669"/>
    <property type="project" value="InterPro"/>
</dbReference>
<dbReference type="Gene3D" id="2.170.120.12">
    <property type="entry name" value="DNA-directed RNA polymerase, insert domain"/>
    <property type="match status" value="1"/>
</dbReference>
<reference evidence="9" key="1">
    <citation type="submission" date="2016-01" db="EMBL/GenBank/DDBJ databases">
        <title>The complete plastid genome of Sargassum thunbergii (Fucales, Phaeophyceae).</title>
        <authorList>
            <person name="Yang J.H."/>
        </authorList>
    </citation>
    <scope>NUCLEOTIDE SEQUENCE</scope>
</reference>
<dbReference type="InterPro" id="IPR011262">
    <property type="entry name" value="DNA-dir_RNA_pol_insert"/>
</dbReference>
<evidence type="ECO:0000256" key="7">
    <source>
        <dbReference type="ARBA" id="ARBA00048552"/>
    </source>
</evidence>
<keyword evidence="5" id="KW-0548">Nucleotidyltransferase</keyword>
<dbReference type="GO" id="GO:0046983">
    <property type="term" value="F:protein dimerization activity"/>
    <property type="evidence" value="ECO:0007669"/>
    <property type="project" value="InterPro"/>
</dbReference>
<evidence type="ECO:0000256" key="6">
    <source>
        <dbReference type="ARBA" id="ARBA00023163"/>
    </source>
</evidence>
<dbReference type="GO" id="GO:0000428">
    <property type="term" value="C:DNA-directed RNA polymerase complex"/>
    <property type="evidence" value="ECO:0007669"/>
    <property type="project" value="UniProtKB-KW"/>
</dbReference>
<evidence type="ECO:0000256" key="4">
    <source>
        <dbReference type="ARBA" id="ARBA00022679"/>
    </source>
</evidence>
<dbReference type="AlphaFoldDB" id="A0A109QR39"/>
<dbReference type="InterPro" id="IPR036603">
    <property type="entry name" value="RBP11-like"/>
</dbReference>
<dbReference type="GO" id="GO:0005737">
    <property type="term" value="C:cytoplasm"/>
    <property type="evidence" value="ECO:0007669"/>
    <property type="project" value="UniProtKB-ARBA"/>
</dbReference>
<dbReference type="SUPFAM" id="SSF47789">
    <property type="entry name" value="C-terminal domain of RNA polymerase alpha subunit"/>
    <property type="match status" value="1"/>
</dbReference>
<protein>
    <recommendedName>
        <fullName evidence="2">DNA-directed RNA polymerase</fullName>
        <ecNumber evidence="2">2.7.7.6</ecNumber>
    </recommendedName>
</protein>
<keyword evidence="3" id="KW-0240">DNA-directed RNA polymerase</keyword>
<geneLocation type="plastid" evidence="9"/>
<evidence type="ECO:0000313" key="9">
    <source>
        <dbReference type="EMBL" id="AMB49172.1"/>
    </source>
</evidence>
<dbReference type="SUPFAM" id="SSF56553">
    <property type="entry name" value="Insert subdomain of RNA polymerase alpha subunit"/>
    <property type="match status" value="1"/>
</dbReference>
<dbReference type="Pfam" id="PF01000">
    <property type="entry name" value="RNA_pol_A_bac"/>
    <property type="match status" value="1"/>
</dbReference>
<gene>
    <name evidence="9" type="primary">rpoA</name>
</gene>
<dbReference type="Pfam" id="PF01193">
    <property type="entry name" value="RNA_pol_L"/>
    <property type="match status" value="1"/>
</dbReference>
<dbReference type="EMBL" id="KU500638">
    <property type="protein sequence ID" value="AMB49172.1"/>
    <property type="molecule type" value="Genomic_DNA"/>
</dbReference>
<dbReference type="InterPro" id="IPR011260">
    <property type="entry name" value="RNAP_asu_C"/>
</dbReference>
<accession>A0A109QR39</accession>
<organism evidence="9">
    <name type="scientific">Sargassum thunbergii</name>
    <dbReference type="NCBI Taxonomy" id="127542"/>
    <lineage>
        <taxon>Eukaryota</taxon>
        <taxon>Sar</taxon>
        <taxon>Stramenopiles</taxon>
        <taxon>Ochrophyta</taxon>
        <taxon>PX clade</taxon>
        <taxon>Phaeophyceae</taxon>
        <taxon>Fucales</taxon>
        <taxon>Sargassaceae</taxon>
        <taxon>Sargassum</taxon>
    </lineage>
</organism>
<dbReference type="GO" id="GO:0003899">
    <property type="term" value="F:DNA-directed RNA polymerase activity"/>
    <property type="evidence" value="ECO:0007669"/>
    <property type="project" value="UniProtKB-EC"/>
</dbReference>
<evidence type="ECO:0000256" key="2">
    <source>
        <dbReference type="ARBA" id="ARBA00012418"/>
    </source>
</evidence>
<comment type="catalytic activity">
    <reaction evidence="7">
        <text>RNA(n) + a ribonucleoside 5'-triphosphate = RNA(n+1) + diphosphate</text>
        <dbReference type="Rhea" id="RHEA:21248"/>
        <dbReference type="Rhea" id="RHEA-COMP:14527"/>
        <dbReference type="Rhea" id="RHEA-COMP:17342"/>
        <dbReference type="ChEBI" id="CHEBI:33019"/>
        <dbReference type="ChEBI" id="CHEBI:61557"/>
        <dbReference type="ChEBI" id="CHEBI:140395"/>
        <dbReference type="EC" id="2.7.7.6"/>
    </reaction>
</comment>
<dbReference type="InterPro" id="IPR036643">
    <property type="entry name" value="RNApol_insert_sf"/>
</dbReference>
<dbReference type="Pfam" id="PF03118">
    <property type="entry name" value="RNA_pol_A_CTD"/>
    <property type="match status" value="1"/>
</dbReference>
<proteinExistence type="inferred from homology"/>
<dbReference type="InterPro" id="IPR011263">
    <property type="entry name" value="DNA-dir_RNA_pol_RpoA/D/Rpb3"/>
</dbReference>
<comment type="similarity">
    <text evidence="1">Belongs to the RNA polymerase alpha chain family.</text>
</comment>